<keyword evidence="4" id="KW-1185">Reference proteome</keyword>
<gene>
    <name evidence="3" type="ORF">CIT40_19465</name>
</gene>
<accession>A0A2U8PVZ6</accession>
<evidence type="ECO:0000313" key="3">
    <source>
        <dbReference type="EMBL" id="AWM01996.1"/>
    </source>
</evidence>
<keyword evidence="2" id="KW-0472">Membrane</keyword>
<name>A0A2U8PVZ6_9BRAD</name>
<dbReference type="KEGG" id="brq:CIT40_19465"/>
<dbReference type="EMBL" id="CP029426">
    <property type="protein sequence ID" value="AWM01996.1"/>
    <property type="molecule type" value="Genomic_DNA"/>
</dbReference>
<evidence type="ECO:0000313" key="4">
    <source>
        <dbReference type="Proteomes" id="UP000215884"/>
    </source>
</evidence>
<evidence type="ECO:0000256" key="2">
    <source>
        <dbReference type="SAM" id="Phobius"/>
    </source>
</evidence>
<evidence type="ECO:0000256" key="1">
    <source>
        <dbReference type="SAM" id="MobiDB-lite"/>
    </source>
</evidence>
<feature type="region of interest" description="Disordered" evidence="1">
    <location>
        <begin position="56"/>
        <end position="75"/>
    </location>
</feature>
<reference evidence="3 4" key="2">
    <citation type="journal article" date="2019" name="Int. J. Syst. Evol. Microbiol.">
        <title>Description and complete genome sequence of Bradyrhizobium amphicarpaeae sp. nov., harbouring photosystem and nitrogen-fixation genes.</title>
        <authorList>
            <person name="Bromfield E.S.P."/>
            <person name="Cloutier S."/>
            <person name="Nguyen H.D.T."/>
        </authorList>
    </citation>
    <scope>NUCLEOTIDE SEQUENCE [LARGE SCALE GENOMIC DNA]</scope>
    <source>
        <strain evidence="3 4">39S1MB</strain>
    </source>
</reference>
<dbReference type="Proteomes" id="UP000215884">
    <property type="component" value="Chromosome"/>
</dbReference>
<protein>
    <submittedName>
        <fullName evidence="3">Uncharacterized protein</fullName>
    </submittedName>
</protein>
<dbReference type="AlphaFoldDB" id="A0A2U8PVZ6"/>
<reference evidence="3 4" key="1">
    <citation type="journal article" date="2017" name="Syst. Appl. Microbiol.">
        <title>Soybeans inoculated with root zone soils of Canadian native legumes harbour diverse and novel Bradyrhizobium spp. that possess agricultural potential.</title>
        <authorList>
            <person name="Bromfield E.S.P."/>
            <person name="Cloutier S."/>
            <person name="Tambong J.T."/>
            <person name="Tran Thi T.V."/>
        </authorList>
    </citation>
    <scope>NUCLEOTIDE SEQUENCE [LARGE SCALE GENOMIC DNA]</scope>
    <source>
        <strain evidence="3 4">39S1MB</strain>
    </source>
</reference>
<keyword evidence="2" id="KW-1133">Transmembrane helix</keyword>
<organism evidence="3 4">
    <name type="scientific">Bradyrhizobium amphicarpaeae</name>
    <dbReference type="NCBI Taxonomy" id="1404768"/>
    <lineage>
        <taxon>Bacteria</taxon>
        <taxon>Pseudomonadati</taxon>
        <taxon>Pseudomonadota</taxon>
        <taxon>Alphaproteobacteria</taxon>
        <taxon>Hyphomicrobiales</taxon>
        <taxon>Nitrobacteraceae</taxon>
        <taxon>Bradyrhizobium</taxon>
    </lineage>
</organism>
<keyword evidence="2" id="KW-0812">Transmembrane</keyword>
<proteinExistence type="predicted"/>
<sequence>MEPAMNHSIYSADKATHRKVVMFVLLTGIVIMATTLTARLPHLETDVQMKAVQAVHEPHSGSAVSEMARSEKRSI</sequence>
<feature type="transmembrane region" description="Helical" evidence="2">
    <location>
        <begin position="20"/>
        <end position="40"/>
    </location>
</feature>